<feature type="signal peptide" evidence="7">
    <location>
        <begin position="1"/>
        <end position="20"/>
    </location>
</feature>
<dbReference type="SUPFAM" id="SSF81296">
    <property type="entry name" value="E set domains"/>
    <property type="match status" value="1"/>
</dbReference>
<evidence type="ECO:0000256" key="3">
    <source>
        <dbReference type="ARBA" id="ARBA00022723"/>
    </source>
</evidence>
<dbReference type="NCBIfam" id="NF033814">
    <property type="entry name" value="copper_CopC"/>
    <property type="match status" value="1"/>
</dbReference>
<evidence type="ECO:0000256" key="1">
    <source>
        <dbReference type="ARBA" id="ARBA00004418"/>
    </source>
</evidence>
<dbReference type="PANTHER" id="PTHR34820:SF4">
    <property type="entry name" value="INNER MEMBRANE PROTEIN YEBZ"/>
    <property type="match status" value="1"/>
</dbReference>
<dbReference type="InterPro" id="IPR047685">
    <property type="entry name" value="CopC-like"/>
</dbReference>
<dbReference type="EMBL" id="NHRY01000270">
    <property type="protein sequence ID" value="PPQ26301.1"/>
    <property type="molecule type" value="Genomic_DNA"/>
</dbReference>
<dbReference type="InterPro" id="IPR014756">
    <property type="entry name" value="Ig_E-set"/>
</dbReference>
<comment type="subcellular location">
    <subcellularLocation>
        <location evidence="1">Periplasm</location>
    </subcellularLocation>
</comment>
<keyword evidence="6" id="KW-0186">Copper</keyword>
<dbReference type="PANTHER" id="PTHR34820">
    <property type="entry name" value="INNER MEMBRANE PROTEIN YEBZ"/>
    <property type="match status" value="1"/>
</dbReference>
<dbReference type="GO" id="GO:0005886">
    <property type="term" value="C:plasma membrane"/>
    <property type="evidence" value="ECO:0007669"/>
    <property type="project" value="TreeGrafter"/>
</dbReference>
<evidence type="ECO:0000256" key="2">
    <source>
        <dbReference type="ARBA" id="ARBA00010509"/>
    </source>
</evidence>
<evidence type="ECO:0000313" key="10">
    <source>
        <dbReference type="Proteomes" id="UP000239724"/>
    </source>
</evidence>
<evidence type="ECO:0000259" key="8">
    <source>
        <dbReference type="Pfam" id="PF04234"/>
    </source>
</evidence>
<proteinExistence type="inferred from homology"/>
<comment type="similarity">
    <text evidence="2">Belongs to the CopC family.</text>
</comment>
<accession>A0A2S6MVA8</accession>
<gene>
    <name evidence="9" type="ORF">CCS01_30215</name>
</gene>
<dbReference type="InterPro" id="IPR014755">
    <property type="entry name" value="Cu-Rt/internalin_Ig-like"/>
</dbReference>
<dbReference type="InterPro" id="IPR032694">
    <property type="entry name" value="CopC/D"/>
</dbReference>
<evidence type="ECO:0000313" key="9">
    <source>
        <dbReference type="EMBL" id="PPQ26301.1"/>
    </source>
</evidence>
<organism evidence="9 10">
    <name type="scientific">Rhodopila globiformis</name>
    <name type="common">Rhodopseudomonas globiformis</name>
    <dbReference type="NCBI Taxonomy" id="1071"/>
    <lineage>
        <taxon>Bacteria</taxon>
        <taxon>Pseudomonadati</taxon>
        <taxon>Pseudomonadota</taxon>
        <taxon>Alphaproteobacteria</taxon>
        <taxon>Acetobacterales</taxon>
        <taxon>Acetobacteraceae</taxon>
        <taxon>Rhodopila</taxon>
    </lineage>
</organism>
<feature type="chain" id="PRO_5015435468" description="CopC domain-containing protein" evidence="7">
    <location>
        <begin position="21"/>
        <end position="117"/>
    </location>
</feature>
<dbReference type="Proteomes" id="UP000239724">
    <property type="component" value="Unassembled WGS sequence"/>
</dbReference>
<keyword evidence="10" id="KW-1185">Reference proteome</keyword>
<reference evidence="9 10" key="1">
    <citation type="journal article" date="2018" name="Arch. Microbiol.">
        <title>New insights into the metabolic potential of the phototrophic purple bacterium Rhodopila globiformis DSM 161(T) from its draft genome sequence and evidence for a vanadium-dependent nitrogenase.</title>
        <authorList>
            <person name="Imhoff J.F."/>
            <person name="Rahn T."/>
            <person name="Kunzel S."/>
            <person name="Neulinger S.C."/>
        </authorList>
    </citation>
    <scope>NUCLEOTIDE SEQUENCE [LARGE SCALE GENOMIC DNA]</scope>
    <source>
        <strain evidence="9 10">DSM 161</strain>
    </source>
</reference>
<feature type="domain" description="CopC" evidence="8">
    <location>
        <begin position="21"/>
        <end position="115"/>
    </location>
</feature>
<protein>
    <recommendedName>
        <fullName evidence="8">CopC domain-containing protein</fullName>
    </recommendedName>
</protein>
<dbReference type="Gene3D" id="2.60.40.1220">
    <property type="match status" value="1"/>
</dbReference>
<evidence type="ECO:0000256" key="5">
    <source>
        <dbReference type="ARBA" id="ARBA00022764"/>
    </source>
</evidence>
<evidence type="ECO:0000256" key="6">
    <source>
        <dbReference type="ARBA" id="ARBA00023008"/>
    </source>
</evidence>
<dbReference type="GO" id="GO:0006825">
    <property type="term" value="P:copper ion transport"/>
    <property type="evidence" value="ECO:0007669"/>
    <property type="project" value="InterPro"/>
</dbReference>
<dbReference type="OrthoDB" id="9796814at2"/>
<sequence>MRLFIPMTAAICLVSSAAFAHAFLDRASPAVGSEVPSSPSTLTLTYTEPVEPLFSTVHVTNGSGTEVDQGKPSVRDDGRTLVVSLKKLPPGDYHVDWHVTSIDTHKTQGHFTFTVKP</sequence>
<evidence type="ECO:0000256" key="7">
    <source>
        <dbReference type="SAM" id="SignalP"/>
    </source>
</evidence>
<comment type="caution">
    <text evidence="9">The sequence shown here is derived from an EMBL/GenBank/DDBJ whole genome shotgun (WGS) entry which is preliminary data.</text>
</comment>
<name>A0A2S6MVA8_RHOGL</name>
<keyword evidence="3" id="KW-0479">Metal-binding</keyword>
<keyword evidence="5" id="KW-0574">Periplasm</keyword>
<dbReference type="GO" id="GO:0042597">
    <property type="term" value="C:periplasmic space"/>
    <property type="evidence" value="ECO:0007669"/>
    <property type="project" value="UniProtKB-SubCell"/>
</dbReference>
<dbReference type="GO" id="GO:0046688">
    <property type="term" value="P:response to copper ion"/>
    <property type="evidence" value="ECO:0007669"/>
    <property type="project" value="InterPro"/>
</dbReference>
<evidence type="ECO:0000256" key="4">
    <source>
        <dbReference type="ARBA" id="ARBA00022729"/>
    </source>
</evidence>
<dbReference type="AlphaFoldDB" id="A0A2S6MVA8"/>
<dbReference type="InterPro" id="IPR007348">
    <property type="entry name" value="CopC_dom"/>
</dbReference>
<dbReference type="Pfam" id="PF04234">
    <property type="entry name" value="CopC"/>
    <property type="match status" value="1"/>
</dbReference>
<keyword evidence="4 7" id="KW-0732">Signal</keyword>
<dbReference type="GO" id="GO:0005507">
    <property type="term" value="F:copper ion binding"/>
    <property type="evidence" value="ECO:0007669"/>
    <property type="project" value="InterPro"/>
</dbReference>